<evidence type="ECO:0008006" key="4">
    <source>
        <dbReference type="Google" id="ProtNLM"/>
    </source>
</evidence>
<dbReference type="Proteomes" id="UP000469430">
    <property type="component" value="Unassembled WGS sequence"/>
</dbReference>
<comment type="caution">
    <text evidence="2">The sequence shown here is derived from an EMBL/GenBank/DDBJ whole genome shotgun (WGS) entry which is preliminary data.</text>
</comment>
<name>A0A6I4TU56_9SPHN</name>
<evidence type="ECO:0000313" key="2">
    <source>
        <dbReference type="EMBL" id="MXO99735.1"/>
    </source>
</evidence>
<dbReference type="OrthoDB" id="7206605at2"/>
<keyword evidence="3" id="KW-1185">Reference proteome</keyword>
<accession>A0A6I4TU56</accession>
<dbReference type="RefSeq" id="WP_161391428.1">
    <property type="nucleotide sequence ID" value="NZ_JBHSCP010000001.1"/>
</dbReference>
<reference evidence="2 3" key="1">
    <citation type="submission" date="2019-12" db="EMBL/GenBank/DDBJ databases">
        <title>Genomic-based taxomic classification of the family Erythrobacteraceae.</title>
        <authorList>
            <person name="Xu L."/>
        </authorList>
    </citation>
    <scope>NUCLEOTIDE SEQUENCE [LARGE SCALE GENOMIC DNA]</scope>
    <source>
        <strain evidence="2 3">S36</strain>
    </source>
</reference>
<dbReference type="AlphaFoldDB" id="A0A6I4TU56"/>
<keyword evidence="1" id="KW-0732">Signal</keyword>
<protein>
    <recommendedName>
        <fullName evidence="4">Lipoprotein</fullName>
    </recommendedName>
</protein>
<dbReference type="EMBL" id="WTYJ01000002">
    <property type="protein sequence ID" value="MXO99735.1"/>
    <property type="molecule type" value="Genomic_DNA"/>
</dbReference>
<feature type="chain" id="PRO_5026046582" description="Lipoprotein" evidence="1">
    <location>
        <begin position="26"/>
        <end position="245"/>
    </location>
</feature>
<organism evidence="2 3">
    <name type="scientific">Croceibacterium xixiisoli</name>
    <dbReference type="NCBI Taxonomy" id="1476466"/>
    <lineage>
        <taxon>Bacteria</taxon>
        <taxon>Pseudomonadati</taxon>
        <taxon>Pseudomonadota</taxon>
        <taxon>Alphaproteobacteria</taxon>
        <taxon>Sphingomonadales</taxon>
        <taxon>Erythrobacteraceae</taxon>
        <taxon>Croceibacterium</taxon>
    </lineage>
</organism>
<proteinExistence type="predicted"/>
<evidence type="ECO:0000256" key="1">
    <source>
        <dbReference type="SAM" id="SignalP"/>
    </source>
</evidence>
<sequence>MRSKQIAGAFVAGLTMLAVVPAALAQQPLFPVVDVNRDTVPAGTPAAFEKAFPAAQRNSAKVEVQENAYEFVPLTLIPLGEDKTALISTGANECTGQACAGLNSVHYLSGPERADYSVTGEWLDVGMTGVVGNPASRWGWTDAIADVPVLYTQGGGVWQGYACDKAVLTALAADGPTEIAVIPIGYSNGGAVEDGVINLDGQITAAEKGKSFTVTYTGTDSFSETYVRQADGKYALQGATKVPSC</sequence>
<feature type="signal peptide" evidence="1">
    <location>
        <begin position="1"/>
        <end position="25"/>
    </location>
</feature>
<evidence type="ECO:0000313" key="3">
    <source>
        <dbReference type="Proteomes" id="UP000469430"/>
    </source>
</evidence>
<gene>
    <name evidence="2" type="ORF">GRI97_12120</name>
</gene>